<keyword evidence="2" id="KW-1185">Reference proteome</keyword>
<organism evidence="1 2">
    <name type="scientific">Brevibacillus brevis (strain 47 / JCM 6285 / NBRC 100599)</name>
    <dbReference type="NCBI Taxonomy" id="358681"/>
    <lineage>
        <taxon>Bacteria</taxon>
        <taxon>Bacillati</taxon>
        <taxon>Bacillota</taxon>
        <taxon>Bacilli</taxon>
        <taxon>Bacillales</taxon>
        <taxon>Paenibacillaceae</taxon>
        <taxon>Brevibacillus</taxon>
    </lineage>
</organism>
<dbReference type="Proteomes" id="UP000001877">
    <property type="component" value="Chromosome"/>
</dbReference>
<dbReference type="KEGG" id="bbe:BBR47_45870"/>
<evidence type="ECO:0000313" key="1">
    <source>
        <dbReference type="EMBL" id="BAH45564.1"/>
    </source>
</evidence>
<dbReference type="EMBL" id="AP008955">
    <property type="protein sequence ID" value="BAH45564.1"/>
    <property type="molecule type" value="Genomic_DNA"/>
</dbReference>
<protein>
    <submittedName>
        <fullName evidence="1">Uncharacterized protein</fullName>
    </submittedName>
</protein>
<sequence>MRFYSFCYVLVRKEVITMTKQLYFYASFEDAARLNRELIQLGYRNYYLEPHEHLVAFVFEPVTEVSQAILRHLFHADGPSHLDN</sequence>
<name>C0ZJI9_BREBN</name>
<accession>C0ZJI9</accession>
<dbReference type="AlphaFoldDB" id="C0ZJI9"/>
<dbReference type="HOGENOM" id="CLU_192749_0_0_9"/>
<reference evidence="1 2" key="1">
    <citation type="submission" date="2005-03" db="EMBL/GenBank/DDBJ databases">
        <title>Brevibacillus brevis strain 47, complete genome.</title>
        <authorList>
            <person name="Hosoyama A."/>
            <person name="Yamada R."/>
            <person name="Hongo Y."/>
            <person name="Terui Y."/>
            <person name="Ankai A."/>
            <person name="Masuyama W."/>
            <person name="Sekiguchi M."/>
            <person name="Takeda T."/>
            <person name="Asano K."/>
            <person name="Ohji S."/>
            <person name="Ichikawa N."/>
            <person name="Narita S."/>
            <person name="Aoki N."/>
            <person name="Miura H."/>
            <person name="Matsushita S."/>
            <person name="Sekigawa T."/>
            <person name="Yamagata H."/>
            <person name="Yoshikawa H."/>
            <person name="Udaka S."/>
            <person name="Tanikawa S."/>
            <person name="Fujita N."/>
        </authorList>
    </citation>
    <scope>NUCLEOTIDE SEQUENCE [LARGE SCALE GENOMIC DNA]</scope>
    <source>
        <strain evidence="2">47 / JCM 6285 / NBRC 100599</strain>
    </source>
</reference>
<gene>
    <name evidence="1" type="ordered locus">BBR47_45870</name>
</gene>
<dbReference type="STRING" id="358681.BBR47_45870"/>
<proteinExistence type="predicted"/>
<evidence type="ECO:0000313" key="2">
    <source>
        <dbReference type="Proteomes" id="UP000001877"/>
    </source>
</evidence>